<feature type="signal peptide" evidence="9">
    <location>
        <begin position="1"/>
        <end position="20"/>
    </location>
</feature>
<evidence type="ECO:0000313" key="10">
    <source>
        <dbReference type="EMBL" id="KHN27675.1"/>
    </source>
</evidence>
<organism evidence="10">
    <name type="scientific">Glycine soja</name>
    <name type="common">Wild soybean</name>
    <dbReference type="NCBI Taxonomy" id="3848"/>
    <lineage>
        <taxon>Eukaryota</taxon>
        <taxon>Viridiplantae</taxon>
        <taxon>Streptophyta</taxon>
        <taxon>Embryophyta</taxon>
        <taxon>Tracheophyta</taxon>
        <taxon>Spermatophyta</taxon>
        <taxon>Magnoliopsida</taxon>
        <taxon>eudicotyledons</taxon>
        <taxon>Gunneridae</taxon>
        <taxon>Pentapetalae</taxon>
        <taxon>rosids</taxon>
        <taxon>fabids</taxon>
        <taxon>Fabales</taxon>
        <taxon>Fabaceae</taxon>
        <taxon>Papilionoideae</taxon>
        <taxon>50 kb inversion clade</taxon>
        <taxon>NPAAA clade</taxon>
        <taxon>indigoferoid/millettioid clade</taxon>
        <taxon>Phaseoleae</taxon>
        <taxon>Glycine</taxon>
        <taxon>Glycine subgen. Soja</taxon>
    </lineage>
</organism>
<evidence type="ECO:0000256" key="8">
    <source>
        <dbReference type="ARBA" id="ARBA00023030"/>
    </source>
</evidence>
<protein>
    <recommendedName>
        <fullName evidence="9">Phytosulfokine</fullName>
    </recommendedName>
    <component>
        <recommendedName>
            <fullName evidence="9">Phytosulfokine-alpha</fullName>
            <shortName evidence="9">PSK-alpha</shortName>
            <shortName evidence="9">Phytosulfokine-a</shortName>
        </recommendedName>
    </component>
    <component>
        <recommendedName>
            <fullName evidence="9">Phytosulfokine-beta</fullName>
            <shortName evidence="9">PSK-beta</shortName>
            <shortName evidence="9">Phytosulfokine-b</shortName>
        </recommendedName>
    </component>
</protein>
<keyword evidence="6 9" id="KW-0732">Signal</keyword>
<dbReference type="EMBL" id="KN653124">
    <property type="protein sequence ID" value="KHN27675.1"/>
    <property type="molecule type" value="Genomic_DNA"/>
</dbReference>
<keyword evidence="7 9" id="KW-0221">Differentiation</keyword>
<dbReference type="GO" id="GO:0008083">
    <property type="term" value="F:growth factor activity"/>
    <property type="evidence" value="ECO:0007669"/>
    <property type="project" value="UniProtKB-UniRule"/>
</dbReference>
<feature type="chain" id="PRO_5031609777" description="Phytosulfokine" evidence="9">
    <location>
        <begin position="21"/>
        <end position="94"/>
    </location>
</feature>
<sequence length="94" mass="10623">MKLSLHLGALLFFLFFLVSSSKLSARPLTTEQGRNRSKLNEVSGEDFVLELEGGESLKQLLGVEGCKSGDEECLQRRMTIEAHLDYIYTQHHKP</sequence>
<gene>
    <name evidence="10" type="ORF">glysoja_026242</name>
</gene>
<evidence type="ECO:0000256" key="3">
    <source>
        <dbReference type="ARBA" id="ARBA00022473"/>
    </source>
</evidence>
<evidence type="ECO:0000256" key="1">
    <source>
        <dbReference type="ARBA" id="ARBA00004613"/>
    </source>
</evidence>
<dbReference type="Pfam" id="PF06404">
    <property type="entry name" value="PSK"/>
    <property type="match status" value="1"/>
</dbReference>
<keyword evidence="8 9" id="KW-0339">Growth factor</keyword>
<keyword evidence="5 9" id="KW-0765">Sulfation</keyword>
<comment type="subcellular location">
    <subcellularLocation>
        <location evidence="1 9">Secreted</location>
    </subcellularLocation>
</comment>
<accession>A0A0B2R1V6</accession>
<comment type="similarity">
    <text evidence="2 9">Belongs to the phytosulfokine family.</text>
</comment>
<dbReference type="GO" id="GO:0008283">
    <property type="term" value="P:cell population proliferation"/>
    <property type="evidence" value="ECO:0007669"/>
    <property type="project" value="UniProtKB-UniRule"/>
</dbReference>
<keyword evidence="3 9" id="KW-0217">Developmental protein</keyword>
<comment type="function">
    <text evidence="9">Promotes plant cell differentiation, organogenesis and somatic embryogenesis as well as cell proliferation.</text>
</comment>
<proteinExistence type="inferred from homology"/>
<evidence type="ECO:0000256" key="4">
    <source>
        <dbReference type="ARBA" id="ARBA00022525"/>
    </source>
</evidence>
<dbReference type="GO" id="GO:0030154">
    <property type="term" value="P:cell differentiation"/>
    <property type="evidence" value="ECO:0007669"/>
    <property type="project" value="UniProtKB-UniRule"/>
</dbReference>
<evidence type="ECO:0000256" key="9">
    <source>
        <dbReference type="RuleBase" id="RU368031"/>
    </source>
</evidence>
<dbReference type="Gramene" id="XM_028337699.1">
    <property type="protein sequence ID" value="XP_028193500.1"/>
    <property type="gene ID" value="LOC114379117"/>
</dbReference>
<dbReference type="PANTHER" id="PTHR33285:SF22">
    <property type="entry name" value="PHYTOSULFOKINES 6-RELATED"/>
    <property type="match status" value="1"/>
</dbReference>
<reference evidence="10" key="1">
    <citation type="submission" date="2014-07" db="EMBL/GenBank/DDBJ databases">
        <title>Identification of a novel salt tolerance gene in wild soybean by whole-genome sequencing.</title>
        <authorList>
            <person name="Lam H.-M."/>
            <person name="Qi X."/>
            <person name="Li M.-W."/>
            <person name="Liu X."/>
            <person name="Xie M."/>
            <person name="Ni M."/>
            <person name="Xu X."/>
        </authorList>
    </citation>
    <scope>NUCLEOTIDE SEQUENCE [LARGE SCALE GENOMIC DNA]</scope>
    <source>
        <tissue evidence="10">Root</tissue>
    </source>
</reference>
<dbReference type="InterPro" id="IPR009438">
    <property type="entry name" value="Phytosulfokine"/>
</dbReference>
<evidence type="ECO:0000256" key="5">
    <source>
        <dbReference type="ARBA" id="ARBA00022641"/>
    </source>
</evidence>
<dbReference type="GO" id="GO:0005576">
    <property type="term" value="C:extracellular region"/>
    <property type="evidence" value="ECO:0007669"/>
    <property type="project" value="UniProtKB-SubCell"/>
</dbReference>
<comment type="PTM">
    <text evidence="9">PSK-alpha is produced by endopeptidase digestion. PSK-beta is produced from PSK-alpha by exopeptidase digestion.</text>
</comment>
<name>A0A0B2R1V6_GLYSO</name>
<evidence type="ECO:0000256" key="7">
    <source>
        <dbReference type="ARBA" id="ARBA00022782"/>
    </source>
</evidence>
<dbReference type="PANTHER" id="PTHR33285">
    <property type="entry name" value="PHYTOSULFOKINES 3"/>
    <property type="match status" value="1"/>
</dbReference>
<comment type="PTM">
    <text evidence="9">Sulfation is important for activity and for the binding to a putative membrane receptor.</text>
</comment>
<evidence type="ECO:0000256" key="6">
    <source>
        <dbReference type="ARBA" id="ARBA00022729"/>
    </source>
</evidence>
<evidence type="ECO:0000256" key="2">
    <source>
        <dbReference type="ARBA" id="ARBA00010781"/>
    </source>
</evidence>
<keyword evidence="4 9" id="KW-0964">Secreted</keyword>
<dbReference type="Proteomes" id="UP000053555">
    <property type="component" value="Unassembled WGS sequence"/>
</dbReference>
<dbReference type="AlphaFoldDB" id="A0A0B2R1V6"/>